<accession>A0ABD2CBD8</accession>
<reference evidence="2 3" key="1">
    <citation type="journal article" date="2024" name="Ann. Entomol. Soc. Am.">
        <title>Genomic analyses of the southern and eastern yellowjacket wasps (Hymenoptera: Vespidae) reveal evolutionary signatures of social life.</title>
        <authorList>
            <person name="Catto M.A."/>
            <person name="Caine P.B."/>
            <person name="Orr S.E."/>
            <person name="Hunt B.G."/>
            <person name="Goodisman M.A.D."/>
        </authorList>
    </citation>
    <scope>NUCLEOTIDE SEQUENCE [LARGE SCALE GENOMIC DNA]</scope>
    <source>
        <strain evidence="2">232</strain>
        <tissue evidence="2">Head and thorax</tissue>
    </source>
</reference>
<evidence type="ECO:0000313" key="3">
    <source>
        <dbReference type="Proteomes" id="UP001607303"/>
    </source>
</evidence>
<evidence type="ECO:0000256" key="1">
    <source>
        <dbReference type="SAM" id="Phobius"/>
    </source>
</evidence>
<name>A0ABD2CBD8_VESMC</name>
<gene>
    <name evidence="2" type="ORF">V1477_010005</name>
</gene>
<evidence type="ECO:0000313" key="2">
    <source>
        <dbReference type="EMBL" id="KAL2742376.1"/>
    </source>
</evidence>
<keyword evidence="3" id="KW-1185">Reference proteome</keyword>
<keyword evidence="1" id="KW-1133">Transmembrane helix</keyword>
<dbReference type="EMBL" id="JAYRBN010000058">
    <property type="protein sequence ID" value="KAL2742376.1"/>
    <property type="molecule type" value="Genomic_DNA"/>
</dbReference>
<protein>
    <submittedName>
        <fullName evidence="2">Mediator of RNA polymerase II transcription subunit 26 isoform X2</fullName>
    </submittedName>
</protein>
<organism evidence="2 3">
    <name type="scientific">Vespula maculifrons</name>
    <name type="common">Eastern yellow jacket</name>
    <name type="synonym">Wasp</name>
    <dbReference type="NCBI Taxonomy" id="7453"/>
    <lineage>
        <taxon>Eukaryota</taxon>
        <taxon>Metazoa</taxon>
        <taxon>Ecdysozoa</taxon>
        <taxon>Arthropoda</taxon>
        <taxon>Hexapoda</taxon>
        <taxon>Insecta</taxon>
        <taxon>Pterygota</taxon>
        <taxon>Neoptera</taxon>
        <taxon>Endopterygota</taxon>
        <taxon>Hymenoptera</taxon>
        <taxon>Apocrita</taxon>
        <taxon>Aculeata</taxon>
        <taxon>Vespoidea</taxon>
        <taxon>Vespidae</taxon>
        <taxon>Vespinae</taxon>
        <taxon>Vespula</taxon>
    </lineage>
</organism>
<sequence length="344" mass="38276">MQTHGSLNSMRRSLRRRCSVSHNEISLNGVQLPDPNPEIDQFPMGIRTKCEFVAIIFISVFGLTNASIKFYRNHLVLRTMYTDRQTETDFNKPEAYCVTIRMFERDGKTGDGPRKDECEWASPVPEYLGAHKENEWDCGGCSNAQSCFRGALSLGKEKEGCQTPGLPSVLVIVLLLPLLTILARAPIDIDRFSNRQVELESLIENSSPLSDILLICVFDTMVLESIPVSLCDEYSLPVDFVNKKRPASAAAATSSSIQWTLPSPTVENAEIEVVEQYSDPRDSKSKAYIEPGAETSLPTIYSRVNRNYCRPYTAGPEQSSTVLISVSPTDVPEICRLPSNTDPE</sequence>
<comment type="caution">
    <text evidence="2">The sequence shown here is derived from an EMBL/GenBank/DDBJ whole genome shotgun (WGS) entry which is preliminary data.</text>
</comment>
<keyword evidence="1" id="KW-0812">Transmembrane</keyword>
<proteinExistence type="predicted"/>
<dbReference type="AlphaFoldDB" id="A0ABD2CBD8"/>
<dbReference type="Proteomes" id="UP001607303">
    <property type="component" value="Unassembled WGS sequence"/>
</dbReference>
<feature type="transmembrane region" description="Helical" evidence="1">
    <location>
        <begin position="52"/>
        <end position="71"/>
    </location>
</feature>
<keyword evidence="1" id="KW-0472">Membrane</keyword>
<feature type="transmembrane region" description="Helical" evidence="1">
    <location>
        <begin position="165"/>
        <end position="185"/>
    </location>
</feature>